<comment type="cofactor">
    <cofactor evidence="2">
        <name>Mg(2+)</name>
        <dbReference type="ChEBI" id="CHEBI:18420"/>
    </cofactor>
</comment>
<dbReference type="Proteomes" id="UP000290624">
    <property type="component" value="Unassembled WGS sequence"/>
</dbReference>
<comment type="pathway">
    <text evidence="3">Cofactor biosynthesis; thiamine diphosphate biosynthesis; 4-methyl-5-(2-phosphoethyl)-thiazole from 5-(2-hydroxyethyl)-4-methylthiazole: step 1/1.</text>
</comment>
<gene>
    <name evidence="12" type="ORF">C1706_11870</name>
</gene>
<protein>
    <recommendedName>
        <fullName evidence="4">hydroxyethylthiazole kinase</fullName>
        <ecNumber evidence="4">2.7.1.50</ecNumber>
    </recommendedName>
</protein>
<evidence type="ECO:0000256" key="9">
    <source>
        <dbReference type="ARBA" id="ARBA00022840"/>
    </source>
</evidence>
<dbReference type="UniPathway" id="UPA00060">
    <property type="reaction ID" value="UER00139"/>
</dbReference>
<dbReference type="RefSeq" id="WP_129459444.1">
    <property type="nucleotide sequence ID" value="NZ_PPCV01000008.1"/>
</dbReference>
<evidence type="ECO:0000256" key="5">
    <source>
        <dbReference type="ARBA" id="ARBA00022679"/>
    </source>
</evidence>
<keyword evidence="11" id="KW-0784">Thiamine biosynthesis</keyword>
<keyword evidence="13" id="KW-1185">Reference proteome</keyword>
<evidence type="ECO:0000313" key="12">
    <source>
        <dbReference type="EMBL" id="RXW31559.1"/>
    </source>
</evidence>
<dbReference type="InterPro" id="IPR029056">
    <property type="entry name" value="Ribokinase-like"/>
</dbReference>
<evidence type="ECO:0000256" key="7">
    <source>
        <dbReference type="ARBA" id="ARBA00022741"/>
    </source>
</evidence>
<evidence type="ECO:0000256" key="3">
    <source>
        <dbReference type="ARBA" id="ARBA00004868"/>
    </source>
</evidence>
<reference evidence="12 13" key="1">
    <citation type="submission" date="2018-01" db="EMBL/GenBank/DDBJ databases">
        <title>Lactibacter flavus gen. nov., sp. nov., a novel bacterium of the family Propionibacteriaceae isolated from raw milk and dairy products.</title>
        <authorList>
            <person name="Wenning M."/>
            <person name="Breitenwieser F."/>
            <person name="Huptas C."/>
            <person name="von Neubeck M."/>
            <person name="Busse H.-J."/>
            <person name="Scherer S."/>
        </authorList>
    </citation>
    <scope>NUCLEOTIDE SEQUENCE [LARGE SCALE GENOMIC DNA]</scope>
    <source>
        <strain evidence="12 13">VG341</strain>
    </source>
</reference>
<dbReference type="GO" id="GO:0005524">
    <property type="term" value="F:ATP binding"/>
    <property type="evidence" value="ECO:0007669"/>
    <property type="project" value="UniProtKB-KW"/>
</dbReference>
<evidence type="ECO:0000256" key="2">
    <source>
        <dbReference type="ARBA" id="ARBA00001946"/>
    </source>
</evidence>
<dbReference type="EC" id="2.7.1.50" evidence="4"/>
<comment type="catalytic activity">
    <reaction evidence="1">
        <text>5-(2-hydroxyethyl)-4-methylthiazole + ATP = 4-methyl-5-(2-phosphooxyethyl)-thiazole + ADP + H(+)</text>
        <dbReference type="Rhea" id="RHEA:24212"/>
        <dbReference type="ChEBI" id="CHEBI:15378"/>
        <dbReference type="ChEBI" id="CHEBI:17957"/>
        <dbReference type="ChEBI" id="CHEBI:30616"/>
        <dbReference type="ChEBI" id="CHEBI:58296"/>
        <dbReference type="ChEBI" id="CHEBI:456216"/>
        <dbReference type="EC" id="2.7.1.50"/>
    </reaction>
</comment>
<keyword evidence="8" id="KW-0418">Kinase</keyword>
<evidence type="ECO:0000256" key="4">
    <source>
        <dbReference type="ARBA" id="ARBA00012129"/>
    </source>
</evidence>
<accession>A0A4Q2EEG3</accession>
<dbReference type="InterPro" id="IPR000417">
    <property type="entry name" value="Hyethyz_kinase"/>
</dbReference>
<dbReference type="OrthoDB" id="8909021at2"/>
<proteinExistence type="predicted"/>
<comment type="caution">
    <text evidence="12">The sequence shown here is derived from an EMBL/GenBank/DDBJ whole genome shotgun (WGS) entry which is preliminary data.</text>
</comment>
<keyword evidence="6" id="KW-0479">Metal-binding</keyword>
<dbReference type="EMBL" id="PPCV01000008">
    <property type="protein sequence ID" value="RXW31559.1"/>
    <property type="molecule type" value="Genomic_DNA"/>
</dbReference>
<keyword evidence="10" id="KW-0460">Magnesium</keyword>
<sequence>MSHSSLALTIGFAAEAVREEGPRVQCVAPRAATPFVAEALQGAGARPLVTGTSPDALEAAHGAQAVVLDLATLTAEWNDAIVTTTARLAADGTPWVLDLTRLGDLPLHAERVDALLANRPAIVRVNPDEISGFGAPGLDAAIVWGDSAERVTFGGREVKVPLGSAMLAQIPGVRTAVSALMGTCTVVTGRLEAALAGAAWLALASERAEEQSRGPASFRTALVDALWTVRGDEIAEYLNL</sequence>
<evidence type="ECO:0000256" key="1">
    <source>
        <dbReference type="ARBA" id="ARBA00001771"/>
    </source>
</evidence>
<evidence type="ECO:0000256" key="10">
    <source>
        <dbReference type="ARBA" id="ARBA00022842"/>
    </source>
</evidence>
<dbReference type="Gene3D" id="3.40.1190.20">
    <property type="match status" value="2"/>
</dbReference>
<dbReference type="GO" id="GO:0004417">
    <property type="term" value="F:hydroxyethylthiazole kinase activity"/>
    <property type="evidence" value="ECO:0007669"/>
    <property type="project" value="UniProtKB-EC"/>
</dbReference>
<keyword evidence="9" id="KW-0067">ATP-binding</keyword>
<dbReference type="Pfam" id="PF02110">
    <property type="entry name" value="HK"/>
    <property type="match status" value="2"/>
</dbReference>
<dbReference type="GO" id="GO:0009228">
    <property type="term" value="P:thiamine biosynthetic process"/>
    <property type="evidence" value="ECO:0007669"/>
    <property type="project" value="UniProtKB-KW"/>
</dbReference>
<dbReference type="GO" id="GO:0000287">
    <property type="term" value="F:magnesium ion binding"/>
    <property type="evidence" value="ECO:0007669"/>
    <property type="project" value="InterPro"/>
</dbReference>
<evidence type="ECO:0000256" key="6">
    <source>
        <dbReference type="ARBA" id="ARBA00022723"/>
    </source>
</evidence>
<keyword evidence="7" id="KW-0547">Nucleotide-binding</keyword>
<evidence type="ECO:0000313" key="13">
    <source>
        <dbReference type="Proteomes" id="UP000290624"/>
    </source>
</evidence>
<organism evidence="12 13">
    <name type="scientific">Propioniciclava flava</name>
    <dbReference type="NCBI Taxonomy" id="2072026"/>
    <lineage>
        <taxon>Bacteria</taxon>
        <taxon>Bacillati</taxon>
        <taxon>Actinomycetota</taxon>
        <taxon>Actinomycetes</taxon>
        <taxon>Propionibacteriales</taxon>
        <taxon>Propionibacteriaceae</taxon>
        <taxon>Propioniciclava</taxon>
    </lineage>
</organism>
<name>A0A4Q2EEG3_9ACTN</name>
<dbReference type="SUPFAM" id="SSF53613">
    <property type="entry name" value="Ribokinase-like"/>
    <property type="match status" value="1"/>
</dbReference>
<evidence type="ECO:0000256" key="8">
    <source>
        <dbReference type="ARBA" id="ARBA00022777"/>
    </source>
</evidence>
<keyword evidence="5" id="KW-0808">Transferase</keyword>
<dbReference type="AlphaFoldDB" id="A0A4Q2EEG3"/>
<evidence type="ECO:0000256" key="11">
    <source>
        <dbReference type="ARBA" id="ARBA00022977"/>
    </source>
</evidence>
<dbReference type="GO" id="GO:0009229">
    <property type="term" value="P:thiamine diphosphate biosynthetic process"/>
    <property type="evidence" value="ECO:0007669"/>
    <property type="project" value="UniProtKB-UniPathway"/>
</dbReference>